<evidence type="ECO:0000256" key="1">
    <source>
        <dbReference type="ARBA" id="ARBA00007847"/>
    </source>
</evidence>
<dbReference type="OrthoDB" id="9803739at2"/>
<protein>
    <submittedName>
        <fullName evidence="3">Aspartate racemase</fullName>
        <ecNumber evidence="3">5.1.1.13</ecNumber>
    </submittedName>
</protein>
<keyword evidence="2 3" id="KW-0413">Isomerase</keyword>
<dbReference type="SUPFAM" id="SSF53681">
    <property type="entry name" value="Aspartate/glutamate racemase"/>
    <property type="match status" value="2"/>
</dbReference>
<dbReference type="PANTHER" id="PTHR21198">
    <property type="entry name" value="GLUTAMATE RACEMASE"/>
    <property type="match status" value="1"/>
</dbReference>
<evidence type="ECO:0000256" key="2">
    <source>
        <dbReference type="ARBA" id="ARBA00023235"/>
    </source>
</evidence>
<comment type="similarity">
    <text evidence="1">Belongs to the aspartate/glutamate racemases family.</text>
</comment>
<dbReference type="GO" id="GO:0047689">
    <property type="term" value="F:aspartate racemase activity"/>
    <property type="evidence" value="ECO:0007669"/>
    <property type="project" value="UniProtKB-EC"/>
</dbReference>
<dbReference type="PANTHER" id="PTHR21198:SF7">
    <property type="entry name" value="ASPARTATE-GLUTAMATE RACEMASE FAMILY"/>
    <property type="match status" value="1"/>
</dbReference>
<keyword evidence="4" id="KW-1185">Reference proteome</keyword>
<dbReference type="InterPro" id="IPR004380">
    <property type="entry name" value="Asp_race"/>
</dbReference>
<dbReference type="AlphaFoldDB" id="A0A245ZRX9"/>
<organism evidence="3 4">
    <name type="scientific">Sphingomonas mucosissima</name>
    <dbReference type="NCBI Taxonomy" id="370959"/>
    <lineage>
        <taxon>Bacteria</taxon>
        <taxon>Pseudomonadati</taxon>
        <taxon>Pseudomonadota</taxon>
        <taxon>Alphaproteobacteria</taxon>
        <taxon>Sphingomonadales</taxon>
        <taxon>Sphingomonadaceae</taxon>
        <taxon>Sphingomonas</taxon>
    </lineage>
</organism>
<sequence>MPLTIGVLGGMGPAATINFMAKVLRHSQESAAREQDNVRLIVDSNPALPDRNAAIAGTGPSPAPGLAAMARGLHAAGAQVLAMPCNAAHAFADAVIGATPLPFIHLVEETVGAVSREHGAARRIGVLAANGAAEARLYERALEASALIPVVPDQAMRANFMNGIWQIKAGDLASGRSAVAAAAMQLIAEGAEVIIAGCTEVPLVIGPGDLPVPLIDSTDVLARRAVSFALAAA</sequence>
<gene>
    <name evidence="3" type="ORF">SPMU_08240</name>
</gene>
<dbReference type="Gene3D" id="3.40.50.1860">
    <property type="match status" value="2"/>
</dbReference>
<dbReference type="InterPro" id="IPR001920">
    <property type="entry name" value="Asp/Glu_race"/>
</dbReference>
<evidence type="ECO:0000313" key="3">
    <source>
        <dbReference type="EMBL" id="OWK32492.1"/>
    </source>
</evidence>
<dbReference type="RefSeq" id="WP_088333149.1">
    <property type="nucleotide sequence ID" value="NZ_NBBJ01000001.1"/>
</dbReference>
<dbReference type="EMBL" id="NBBJ01000001">
    <property type="protein sequence ID" value="OWK32492.1"/>
    <property type="molecule type" value="Genomic_DNA"/>
</dbReference>
<name>A0A245ZRX9_9SPHN</name>
<evidence type="ECO:0000313" key="4">
    <source>
        <dbReference type="Proteomes" id="UP000197783"/>
    </source>
</evidence>
<dbReference type="NCBIfam" id="TIGR00035">
    <property type="entry name" value="asp_race"/>
    <property type="match status" value="1"/>
</dbReference>
<comment type="caution">
    <text evidence="3">The sequence shown here is derived from an EMBL/GenBank/DDBJ whole genome shotgun (WGS) entry which is preliminary data.</text>
</comment>
<accession>A0A245ZRX9</accession>
<dbReference type="EC" id="5.1.1.13" evidence="3"/>
<reference evidence="3 4" key="1">
    <citation type="submission" date="2017-03" db="EMBL/GenBank/DDBJ databases">
        <title>Genome sequence of Sphingomonas mucosissima DSM 17494.</title>
        <authorList>
            <person name="Poehlein A."/>
            <person name="Wuebbeler J.H."/>
            <person name="Steinbuechel A."/>
            <person name="Daniel R."/>
        </authorList>
    </citation>
    <scope>NUCLEOTIDE SEQUENCE [LARGE SCALE GENOMIC DNA]</scope>
    <source>
        <strain evidence="3 4">DSM 17494</strain>
    </source>
</reference>
<dbReference type="InterPro" id="IPR015942">
    <property type="entry name" value="Asp/Glu/hydantoin_racemase"/>
</dbReference>
<dbReference type="Pfam" id="PF01177">
    <property type="entry name" value="Asp_Glu_race"/>
    <property type="match status" value="1"/>
</dbReference>
<dbReference type="Proteomes" id="UP000197783">
    <property type="component" value="Unassembled WGS sequence"/>
</dbReference>
<proteinExistence type="inferred from homology"/>